<comment type="caution">
    <text evidence="1">The sequence shown here is derived from an EMBL/GenBank/DDBJ whole genome shotgun (WGS) entry which is preliminary data.</text>
</comment>
<proteinExistence type="predicted"/>
<evidence type="ECO:0000313" key="1">
    <source>
        <dbReference type="EMBL" id="KAK5848671.1"/>
    </source>
</evidence>
<sequence>MVLLSLPYTLHSLTGTRHSIHPTPPQLHPELEEHPNAFSSFWWLPGVNGNSTQRTERRQCLLWELNFTQSKRKTTNLSVY</sequence>
<evidence type="ECO:0000313" key="2">
    <source>
        <dbReference type="Proteomes" id="UP001346869"/>
    </source>
</evidence>
<dbReference type="EMBL" id="JAUZQC010000025">
    <property type="protein sequence ID" value="KAK5848671.1"/>
    <property type="molecule type" value="Genomic_DNA"/>
</dbReference>
<dbReference type="Proteomes" id="UP001346869">
    <property type="component" value="Unassembled WGS sequence"/>
</dbReference>
<dbReference type="AlphaFoldDB" id="A0AAN7WE68"/>
<gene>
    <name evidence="1" type="ORF">PBY51_006265</name>
</gene>
<reference evidence="1 2" key="2">
    <citation type="journal article" date="2023" name="Mol. Biol. Evol.">
        <title>Genomics of Secondarily Temperate Adaptation in the Only Non-Antarctic Icefish.</title>
        <authorList>
            <person name="Rivera-Colon A.G."/>
            <person name="Rayamajhi N."/>
            <person name="Minhas B.F."/>
            <person name="Madrigal G."/>
            <person name="Bilyk K.T."/>
            <person name="Yoon V."/>
            <person name="Hune M."/>
            <person name="Gregory S."/>
            <person name="Cheng C.H.C."/>
            <person name="Catchen J.M."/>
        </authorList>
    </citation>
    <scope>NUCLEOTIDE SEQUENCE [LARGE SCALE GENOMIC DNA]</scope>
    <source>
        <strain evidence="1">JMC-PN-2008</strain>
    </source>
</reference>
<accession>A0AAN7WE68</accession>
<reference evidence="1 2" key="1">
    <citation type="journal article" date="2023" name="Genes (Basel)">
        <title>Chromosome-Level Genome Assembly and Circadian Gene Repertoire of the Patagonia Blennie Eleginops maclovinus-The Closest Ancestral Proxy of Antarctic Cryonotothenioids.</title>
        <authorList>
            <person name="Cheng C.C."/>
            <person name="Rivera-Colon A.G."/>
            <person name="Minhas B.F."/>
            <person name="Wilson L."/>
            <person name="Rayamajhi N."/>
            <person name="Vargas-Chacoff L."/>
            <person name="Catchen J.M."/>
        </authorList>
    </citation>
    <scope>NUCLEOTIDE SEQUENCE [LARGE SCALE GENOMIC DNA]</scope>
    <source>
        <strain evidence="1">JMC-PN-2008</strain>
    </source>
</reference>
<keyword evidence="2" id="KW-1185">Reference proteome</keyword>
<protein>
    <submittedName>
        <fullName evidence="1">Uncharacterized protein</fullName>
    </submittedName>
</protein>
<organism evidence="1 2">
    <name type="scientific">Eleginops maclovinus</name>
    <name type="common">Patagonian blennie</name>
    <name type="synonym">Eleginus maclovinus</name>
    <dbReference type="NCBI Taxonomy" id="56733"/>
    <lineage>
        <taxon>Eukaryota</taxon>
        <taxon>Metazoa</taxon>
        <taxon>Chordata</taxon>
        <taxon>Craniata</taxon>
        <taxon>Vertebrata</taxon>
        <taxon>Euteleostomi</taxon>
        <taxon>Actinopterygii</taxon>
        <taxon>Neopterygii</taxon>
        <taxon>Teleostei</taxon>
        <taxon>Neoteleostei</taxon>
        <taxon>Acanthomorphata</taxon>
        <taxon>Eupercaria</taxon>
        <taxon>Perciformes</taxon>
        <taxon>Notothenioidei</taxon>
        <taxon>Eleginopidae</taxon>
        <taxon>Eleginops</taxon>
    </lineage>
</organism>
<name>A0AAN7WE68_ELEMC</name>